<dbReference type="Proteomes" id="UP000030708">
    <property type="component" value="Unassembled WGS sequence"/>
</dbReference>
<evidence type="ECO:0000313" key="4">
    <source>
        <dbReference type="Proteomes" id="UP000030708"/>
    </source>
</evidence>
<accession>A0A024W0V6</accession>
<protein>
    <submittedName>
        <fullName evidence="3">Uncharacterized protein</fullName>
    </submittedName>
</protein>
<feature type="region of interest" description="Disordered" evidence="2">
    <location>
        <begin position="826"/>
        <end position="853"/>
    </location>
</feature>
<feature type="region of interest" description="Disordered" evidence="2">
    <location>
        <begin position="1655"/>
        <end position="1674"/>
    </location>
</feature>
<feature type="coiled-coil region" evidence="1">
    <location>
        <begin position="234"/>
        <end position="261"/>
    </location>
</feature>
<evidence type="ECO:0000256" key="2">
    <source>
        <dbReference type="SAM" id="MobiDB-lite"/>
    </source>
</evidence>
<organism evidence="3 4">
    <name type="scientific">Plasmodium falciparum Tanzania</name>
    <name type="common">2000708</name>
    <dbReference type="NCBI Taxonomy" id="1036725"/>
    <lineage>
        <taxon>Eukaryota</taxon>
        <taxon>Sar</taxon>
        <taxon>Alveolata</taxon>
        <taxon>Apicomplexa</taxon>
        <taxon>Aconoidasida</taxon>
        <taxon>Haemosporida</taxon>
        <taxon>Plasmodiidae</taxon>
        <taxon>Plasmodium</taxon>
        <taxon>Plasmodium (Laverania)</taxon>
    </lineage>
</organism>
<reference evidence="3 4" key="2">
    <citation type="submission" date="2013-02" db="EMBL/GenBank/DDBJ databases">
        <title>The Genome Sequence of Plasmodium falciparum Tanzania (2000708).</title>
        <authorList>
            <consortium name="The Broad Institute Genome Sequencing Platform"/>
            <consortium name="The Broad Institute Genome Sequencing Center for Infectious Disease"/>
            <person name="Neafsey D."/>
            <person name="Cheeseman I."/>
            <person name="Volkman S."/>
            <person name="Adams J."/>
            <person name="Walker B."/>
            <person name="Young S.K."/>
            <person name="Zeng Q."/>
            <person name="Gargeya S."/>
            <person name="Fitzgerald M."/>
            <person name="Haas B."/>
            <person name="Abouelleil A."/>
            <person name="Alvarado L."/>
            <person name="Arachchi H.M."/>
            <person name="Berlin A.M."/>
            <person name="Chapman S.B."/>
            <person name="Dewar J."/>
            <person name="Goldberg J."/>
            <person name="Griggs A."/>
            <person name="Gujja S."/>
            <person name="Hansen M."/>
            <person name="Howarth C."/>
            <person name="Imamovic A."/>
            <person name="Larimer J."/>
            <person name="McCowan C."/>
            <person name="Murphy C."/>
            <person name="Neiman D."/>
            <person name="Pearson M."/>
            <person name="Priest M."/>
            <person name="Roberts A."/>
            <person name="Saif S."/>
            <person name="Shea T."/>
            <person name="Sisk P."/>
            <person name="Sykes S."/>
            <person name="Wortman J."/>
            <person name="Nusbaum C."/>
            <person name="Birren B."/>
        </authorList>
    </citation>
    <scope>NUCLEOTIDE SEQUENCE [LARGE SCALE GENOMIC DNA]</scope>
    <source>
        <strain evidence="4">Tanzania (2000708)</strain>
    </source>
</reference>
<gene>
    <name evidence="3" type="ORF">PFTANZ_05126</name>
</gene>
<evidence type="ECO:0000313" key="3">
    <source>
        <dbReference type="EMBL" id="ETW34193.1"/>
    </source>
</evidence>
<reference evidence="3 4" key="1">
    <citation type="submission" date="2013-02" db="EMBL/GenBank/DDBJ databases">
        <title>The Genome Annotation of Plasmodium falciparum Tanzania (2000708).</title>
        <authorList>
            <consortium name="The Broad Institute Genome Sequencing Platform"/>
            <consortium name="The Broad Institute Genome Sequencing Center for Infectious Disease"/>
            <person name="Neafsey D."/>
            <person name="Hoffman S."/>
            <person name="Volkman S."/>
            <person name="Rosenthal P."/>
            <person name="Walker B."/>
            <person name="Young S.K."/>
            <person name="Zeng Q."/>
            <person name="Gargeya S."/>
            <person name="Fitzgerald M."/>
            <person name="Haas B."/>
            <person name="Abouelleil A."/>
            <person name="Allen A.W."/>
            <person name="Alvarado L."/>
            <person name="Arachchi H.M."/>
            <person name="Berlin A.M."/>
            <person name="Chapman S.B."/>
            <person name="Gainer-Dewar J."/>
            <person name="Goldberg J."/>
            <person name="Griggs A."/>
            <person name="Gujja S."/>
            <person name="Hansen M."/>
            <person name="Howarth C."/>
            <person name="Imamovic A."/>
            <person name="Ireland A."/>
            <person name="Larimer J."/>
            <person name="McCowan C."/>
            <person name="Murphy C."/>
            <person name="Pearson M."/>
            <person name="Poon T.W."/>
            <person name="Priest M."/>
            <person name="Roberts A."/>
            <person name="Saif S."/>
            <person name="Shea T."/>
            <person name="Sisk P."/>
            <person name="Sykes S."/>
            <person name="Wortman J."/>
            <person name="Nusbaum C."/>
            <person name="Birren B."/>
        </authorList>
    </citation>
    <scope>NUCLEOTIDE SEQUENCE [LARGE SCALE GENOMIC DNA]</scope>
    <source>
        <strain evidence="4">Tanzania (2000708)</strain>
    </source>
</reference>
<dbReference type="OrthoDB" id="381420at2759"/>
<sequence length="3034" mass="358522">MEKSSKLYLLQEYMKEYNRATTVPHDSKNKDNDKYLSLYNDINNEDQYILNPAIIEYKNINEMKNSVDMNNYLSTKNLLNETSKFDDNKEEIYLRNGSLDMEHIKYGNIQDINIQDVDIEDGYIKDLYISNEQFENKSYPNDISRKVLIKESKKDITQDYNLKDIKETEKNRTMNKSSSYKQYNMNNCTRKNSSFNYNVTDNICHGNEKYKMSDNKQICEIIKKKEQLIIDEICTMVKNANKKIKNQVEEYKNKNVSVINRKDNTIQNSDINNTQNILHRNEDIEEYKLNENDIHNTVKITKEVYSSNSFSSNSDTTLSYESVNNKKNKEEIRNHSNNVEGLRDLTKEGTLIYKSEKEYTKNDIIKNMNYLNMECKLNPLNNNDDTSDINTNNNSKYLYPENNSHKLDIFNNSMHIRNIINNNNLEDFKNIDTLNNPRIFNYKKNVNKNGINHTKNDVCNNIQTIHLSNIEETQCDESFMDIVEKRKNTYDLSDTYKKDQIKDKELQIGCFLKEENNNNKTDILKNPLKEEIRHLKLKSKNSIVKEQTCINDISNQIEEHFYSTYISKDALIGAPTNDEKYNNNNNNYYYYNIPKNLERTKETIETCNKYCNEDIQERHINKSLDENNKQSLSAKEQINKENIPMPYKNEQLISNIKNIEIPHCEENSIDEKKYFNVNEKDFFENFKEHIENDYFDYSIMEENRKCNIDTNFYYDNKFIDKNKIVTHEFGSDKEKYIEQNEPSIYNKSSNIIKNNDYNEKVKYMMSSINASCKSLKRTSLYNEKKNEKIEPSLLLNLTETNTLENKLNDSFESQVVEKVSKDVKLENKVSSNYKQNKNNSNDNNNNNNHNNKKKKYANICTNIYNNYDQKGYKENINIKLTSLNHKKRSNTPSIMIADVLKIIDKNSEENYKERKKFVSPYNNKNTDDENNCSYNNIKFGNIKNEKSNKIGYPKNSNRKVVNIKSHYISKYNNMFLYMDTDKNKKKNEENKTYKKINVPCHKKIYECEKRDHSKEIIKSNCKKDDKKKQCSFNGNNKKEKLFEQKLPNFGGQEIPIWGGIEVPNWEEEYKPLGEKIREPYVEEKKEERIRNKIFNVNSNMNKIHYPSPNKLKKMNSIHNTQETEKLRKLKNNNGNKCTYEKGEEKNKNFCSQSRNNSLTSFRNKNDKNIKKNVLTKKDSILNQDKINDCKDDIKKMEKKKIYMNSQMNQKKIESDKKKKNKFEKYGKYGKNEKYRGKYHKYPLDIEASYRCKNLYLKINVDTNNEQILKYIPNKISKRNMEFKLIITKFIDGFIKCTESKIYKSSNIILQNIETDISYNITIHAYNTVVPSLWLYASISFYLTKFHLENFKLKTPCHFTLAQNTDFLNSITNNDNEKKIVPLKNEKNITQKIIFHNINEKKKMKNNELTNNCTNMLKDIEEHDNQHFYKNNSTCSDEDNSDESIVPIKNLHIQNNLEFKGIKNQKNGNINISTRNNVTLNNNINNLNNKYNNTIDGKTEMNSQIHNTIHEDEEIKSTSSYEELLLSFHDLNKSEIRNKFTQVKYENCNNVDERKITPTFETPSGIEYPSFCKYDYNSTSNQKIEVINKVCMEEVKDKKKENYIVYKKRKDNKELKNTTILNHNPRNLNKQSFKFSEFSLKKKNVNLNTKTQKNINIKNDNNNNNNNENNDINDIDISNMSSNELTIKEITDSSSFILSSSCLSKENFKNDNKKKNIELIKSNKDDSTENSHQCEEKNINNIQEGKQTLRDILLNQLKEKNGTYDDDDKGYIQKKIHKNDNINVNCNINKYDIDKNKNISINNNTVNNNTINNNTVNNNTINNNTVNNKYIKKEHNSFINYKNNEMKNIKLDKKKKGDESIKNYEKNLQDIYIKNNNYCNNYMKKSKEETDENCPVKKILPSKDNTSKLDTNVHNNMCDNIYNMLNKKDDGKENKRDSIPDYVSMADSIFHLDDCKDTQSNNSHIQELQDECVEKIDMIDKNDIYYSSSTNKKNDEIKNRNDYFKNHNICNRGVQNGNKNLCVNNKANEFNNLHKKENNILNKDTSAINSIGNNLYKNNRSVKNINDIIIKRSHTPEIVTKVLKIEETINDNTLNVVHKKETHHKQNKGTDYISNEFKENKKEGKSNSLKRYLNKTCDNLNVTSRINMLNKTSPTISFLNKTSMNNKNVDKEDNYKKCSDTIKGKSYNSEDLLYKGNFYKNVRRAYKIENKQPFDNKKKDKKGFKVDDNNINKNRALIYDNNNNNNVYTHNVNSKNYINIPNTSLNTSYGNINSINIDEENAKYYNSNNKQNIMNDSKYDKQNLQYINSNKNKNTLQFDGNYIKNGSINQSEENYIIKKKKQPNYIGTDNGENNINNITSTIKNVNNYLDKLKNVKHNNNNNNNNIKNIYSGNTILNNNPYNYMINNNKLNYMQNRNPINIINNNDNSYCYVNNNTMSSNNNNISYIYQQYNNPIKKEDNVYNTNSNKHIPYMLNRANPFIQPNYSNKKNIRNDDYFVQSAQPHINTYTNNNEESFANLNNNVYNKFNMGTCQEENIAYNNLCRDQNKMYLLNQYNMRYNQNINQTHNELSNETKNNINNFIEENNIDKEKNIFYNKQNVRSNNDLNKKVSTPLSDVPKMIGEDNSYVIYKMNDEKNKKNYFHNNIRNINNHIMKNVDNNIHKNQYIYKPHVNPKYITPQISNINMKNNLNHMVKRINHIYPKNQNTHINNIHINNNINNINNIKNVNYLNEETERKKFIQMNKEYLKNIPMDKNKNKIYYPYTNVTDMGQHYEKQINASKLIKTVINKDSKNNVEHKEYQLPLSYYNVTQNDTSNENNLRCLNINQIKQNNHSSYDENNIMYYTSQKENYIKQNYNNFQHINDMKSININEKPINVYANNNLLYKKKIEKENEIKKSSNINIEENNILDDTNNISHMNNNVFLKSENCINNNIRKFSPSFGNINNEDIKNNNYKKEEKLQIYTNSQTFQLNIQLDEYTCKEIAFTYRDVLDEKVIAFINNNKLKKNFLNPIKEKMKYMMQNGIVKWYISITEFL</sequence>
<feature type="compositionally biased region" description="Low complexity" evidence="2">
    <location>
        <begin position="828"/>
        <end position="849"/>
    </location>
</feature>
<dbReference type="eggNOG" id="ENOG502QXJZ">
    <property type="taxonomic scope" value="Eukaryota"/>
</dbReference>
<keyword evidence="1" id="KW-0175">Coiled coil</keyword>
<evidence type="ECO:0000256" key="1">
    <source>
        <dbReference type="SAM" id="Coils"/>
    </source>
</evidence>
<proteinExistence type="predicted"/>
<name>A0A024W0V6_PLAFA</name>
<dbReference type="EMBL" id="KI926534">
    <property type="protein sequence ID" value="ETW34193.1"/>
    <property type="molecule type" value="Genomic_DNA"/>
</dbReference>